<dbReference type="InterPro" id="IPR001750">
    <property type="entry name" value="ND/Mrp_TM"/>
</dbReference>
<dbReference type="PANTHER" id="PTHR46552:SF1">
    <property type="entry name" value="NADH-UBIQUINONE OXIDOREDUCTASE CHAIN 2"/>
    <property type="match status" value="1"/>
</dbReference>
<geneLocation type="mitochondrion" evidence="20"/>
<dbReference type="InterPro" id="IPR050175">
    <property type="entry name" value="Complex_I_Subunit_2"/>
</dbReference>
<sequence length="269" mass="29085">MLYGVVLGTVLVASSFSWPIAWIGLELNMMAFIPVAMNSRNTKKGAMTYFVCQSCGSLMVVIGGMLSDHGQLAYSLLLSGLVIKMGLMPFHFWVPQVVAVLSRFDLYLLMSWQKIAPLILVMTTSLSLGLLSLLNAVGGATAVWAFSMFRYLLVFSGMVQMGWVLVTNGSFSAYYLSIYFVVLAAVVYFSASASLQFGWALLNAGGLPPLSGFIIKLKAILNIENWLAVILVGSSGLALCSYVRILLNARLDSEPNTTSLMVACMVGLV</sequence>
<feature type="transmembrane region" description="Helical" evidence="18">
    <location>
        <begin position="227"/>
        <end position="247"/>
    </location>
</feature>
<keyword evidence="10" id="KW-0249">Electron transport</keyword>
<feature type="domain" description="NADH:quinone oxidoreductase/Mrp antiporter transmembrane" evidence="19">
    <location>
        <begin position="72"/>
        <end position="192"/>
    </location>
</feature>
<evidence type="ECO:0000256" key="10">
    <source>
        <dbReference type="ARBA" id="ARBA00022982"/>
    </source>
</evidence>
<feature type="transmembrane region" description="Helical" evidence="18">
    <location>
        <begin position="115"/>
        <end position="137"/>
    </location>
</feature>
<evidence type="ECO:0000256" key="14">
    <source>
        <dbReference type="ARBA" id="ARBA00023128"/>
    </source>
</evidence>
<dbReference type="GO" id="GO:0006120">
    <property type="term" value="P:mitochondrial electron transport, NADH to ubiquinone"/>
    <property type="evidence" value="ECO:0007669"/>
    <property type="project" value="TreeGrafter"/>
</dbReference>
<keyword evidence="8" id="KW-0999">Mitochondrion inner membrane</keyword>
<dbReference type="Pfam" id="PF00361">
    <property type="entry name" value="Proton_antipo_M"/>
    <property type="match status" value="1"/>
</dbReference>
<evidence type="ECO:0000256" key="12">
    <source>
        <dbReference type="ARBA" id="ARBA00023027"/>
    </source>
</evidence>
<protein>
    <recommendedName>
        <fullName evidence="4">NADH-ubiquinone oxidoreductase chain 2</fullName>
        <ecNumber evidence="3">7.1.1.2</ecNumber>
    </recommendedName>
    <alternativeName>
        <fullName evidence="16">NADH dehydrogenase subunit 2</fullName>
    </alternativeName>
</protein>
<dbReference type="EMBL" id="KP899773">
    <property type="protein sequence ID" value="AKS04237.1"/>
    <property type="molecule type" value="Genomic_DNA"/>
</dbReference>
<evidence type="ECO:0000256" key="4">
    <source>
        <dbReference type="ARBA" id="ARBA00021008"/>
    </source>
</evidence>
<evidence type="ECO:0000259" key="19">
    <source>
        <dbReference type="Pfam" id="PF00361"/>
    </source>
</evidence>
<feature type="transmembrane region" description="Helical" evidence="18">
    <location>
        <begin position="72"/>
        <end position="94"/>
    </location>
</feature>
<keyword evidence="6" id="KW-0679">Respiratory chain</keyword>
<organism evidence="20">
    <name type="scientific">Parasagitta elegans</name>
    <dbReference type="NCBI Taxonomy" id="1562708"/>
    <lineage>
        <taxon>Eukaryota</taxon>
        <taxon>Metazoa</taxon>
        <taxon>Spiralia</taxon>
        <taxon>Gnathifera</taxon>
        <taxon>Chaetognatha</taxon>
        <taxon>Sagittoidea</taxon>
        <taxon>Aphragmophora</taxon>
        <taxon>Ctenodontina</taxon>
        <taxon>Sagittidae</taxon>
        <taxon>Parasagitta</taxon>
    </lineage>
</organism>
<feature type="transmembrane region" description="Helical" evidence="18">
    <location>
        <begin position="6"/>
        <end position="25"/>
    </location>
</feature>
<evidence type="ECO:0000256" key="6">
    <source>
        <dbReference type="ARBA" id="ARBA00022660"/>
    </source>
</evidence>
<evidence type="ECO:0000256" key="5">
    <source>
        <dbReference type="ARBA" id="ARBA00022448"/>
    </source>
</evidence>
<evidence type="ECO:0000256" key="16">
    <source>
        <dbReference type="ARBA" id="ARBA00031028"/>
    </source>
</evidence>
<evidence type="ECO:0000256" key="18">
    <source>
        <dbReference type="SAM" id="Phobius"/>
    </source>
</evidence>
<name>A0A141CL41_9BILA</name>
<feature type="transmembrane region" description="Helical" evidence="18">
    <location>
        <begin position="46"/>
        <end position="66"/>
    </location>
</feature>
<evidence type="ECO:0000256" key="1">
    <source>
        <dbReference type="ARBA" id="ARBA00004448"/>
    </source>
</evidence>
<dbReference type="EC" id="7.1.1.2" evidence="3"/>
<gene>
    <name evidence="20" type="primary">NADH2</name>
</gene>
<evidence type="ECO:0000256" key="7">
    <source>
        <dbReference type="ARBA" id="ARBA00022692"/>
    </source>
</evidence>
<feature type="transmembrane region" description="Helical" evidence="18">
    <location>
        <begin position="143"/>
        <end position="166"/>
    </location>
</feature>
<keyword evidence="9" id="KW-1278">Translocase</keyword>
<keyword evidence="12" id="KW-0520">NAD</keyword>
<comment type="catalytic activity">
    <reaction evidence="17">
        <text>a ubiquinone + NADH + 5 H(+)(in) = a ubiquinol + NAD(+) + 4 H(+)(out)</text>
        <dbReference type="Rhea" id="RHEA:29091"/>
        <dbReference type="Rhea" id="RHEA-COMP:9565"/>
        <dbReference type="Rhea" id="RHEA-COMP:9566"/>
        <dbReference type="ChEBI" id="CHEBI:15378"/>
        <dbReference type="ChEBI" id="CHEBI:16389"/>
        <dbReference type="ChEBI" id="CHEBI:17976"/>
        <dbReference type="ChEBI" id="CHEBI:57540"/>
        <dbReference type="ChEBI" id="CHEBI:57945"/>
        <dbReference type="EC" id="7.1.1.2"/>
    </reaction>
</comment>
<comment type="similarity">
    <text evidence="2">Belongs to the complex I subunit 2 family.</text>
</comment>
<keyword evidence="5" id="KW-0813">Transport</keyword>
<keyword evidence="15 18" id="KW-0472">Membrane</keyword>
<evidence type="ECO:0000256" key="8">
    <source>
        <dbReference type="ARBA" id="ARBA00022792"/>
    </source>
</evidence>
<keyword evidence="11 18" id="KW-1133">Transmembrane helix</keyword>
<proteinExistence type="inferred from homology"/>
<comment type="subcellular location">
    <subcellularLocation>
        <location evidence="1">Mitochondrion inner membrane</location>
        <topology evidence="1">Multi-pass membrane protein</topology>
    </subcellularLocation>
</comment>
<evidence type="ECO:0000256" key="9">
    <source>
        <dbReference type="ARBA" id="ARBA00022967"/>
    </source>
</evidence>
<accession>A0A141CL41</accession>
<evidence type="ECO:0000256" key="11">
    <source>
        <dbReference type="ARBA" id="ARBA00022989"/>
    </source>
</evidence>
<dbReference type="GO" id="GO:0008137">
    <property type="term" value="F:NADH dehydrogenase (ubiquinone) activity"/>
    <property type="evidence" value="ECO:0007669"/>
    <property type="project" value="UniProtKB-EC"/>
</dbReference>
<evidence type="ECO:0000256" key="2">
    <source>
        <dbReference type="ARBA" id="ARBA00007012"/>
    </source>
</evidence>
<keyword evidence="13" id="KW-0830">Ubiquinone</keyword>
<dbReference type="AlphaFoldDB" id="A0A141CL41"/>
<reference evidence="20" key="1">
    <citation type="submission" date="2015-03" db="EMBL/GenBank/DDBJ databases">
        <title>Mitochondrial variation in chaetognaths.</title>
        <authorList>
            <person name="Marletaz F."/>
            <person name="Le Parco Y."/>
            <person name="Liu S."/>
            <person name="Peijnenburg K."/>
        </authorList>
    </citation>
    <scope>NUCLEOTIDE SEQUENCE</scope>
    <source>
        <strain evidence="20">SE-S3-18</strain>
    </source>
</reference>
<evidence type="ECO:0000256" key="3">
    <source>
        <dbReference type="ARBA" id="ARBA00012944"/>
    </source>
</evidence>
<keyword evidence="14 20" id="KW-0496">Mitochondrion</keyword>
<evidence type="ECO:0000256" key="17">
    <source>
        <dbReference type="ARBA" id="ARBA00049551"/>
    </source>
</evidence>
<feature type="transmembrane region" description="Helical" evidence="18">
    <location>
        <begin position="173"/>
        <end position="191"/>
    </location>
</feature>
<dbReference type="GO" id="GO:0005743">
    <property type="term" value="C:mitochondrial inner membrane"/>
    <property type="evidence" value="ECO:0007669"/>
    <property type="project" value="UniProtKB-SubCell"/>
</dbReference>
<keyword evidence="7 18" id="KW-0812">Transmembrane</keyword>
<evidence type="ECO:0000313" key="20">
    <source>
        <dbReference type="EMBL" id="AKS04237.1"/>
    </source>
</evidence>
<evidence type="ECO:0000256" key="15">
    <source>
        <dbReference type="ARBA" id="ARBA00023136"/>
    </source>
</evidence>
<evidence type="ECO:0000256" key="13">
    <source>
        <dbReference type="ARBA" id="ARBA00023075"/>
    </source>
</evidence>
<dbReference type="PANTHER" id="PTHR46552">
    <property type="entry name" value="NADH-UBIQUINONE OXIDOREDUCTASE CHAIN 2"/>
    <property type="match status" value="1"/>
</dbReference>